<dbReference type="InterPro" id="IPR002303">
    <property type="entry name" value="Valyl-tRNA_ligase"/>
</dbReference>
<keyword evidence="7 11" id="KW-0030">Aminoacyl-tRNA synthetase</keyword>
<accession>A0A380EKX1</accession>
<dbReference type="InterPro" id="IPR009080">
    <property type="entry name" value="tRNAsynth_Ia_anticodon-bd"/>
</dbReference>
<reference evidence="11 12" key="1">
    <citation type="submission" date="2018-06" db="EMBL/GenBank/DDBJ databases">
        <authorList>
            <consortium name="Pathogen Informatics"/>
            <person name="Doyle S."/>
        </authorList>
    </citation>
    <scope>NUCLEOTIDE SEQUENCE [LARGE SCALE GENOMIC DNA]</scope>
    <source>
        <strain evidence="11 12">NCTC10702</strain>
    </source>
</reference>
<proteinExistence type="predicted"/>
<sequence>MPFVTEKIWQSLPHEGDTIVKASWPEVRESLIFEESKQTMQQLVEIIKSVRQSRVEVNTPLSKEIPILIQAKDKEIETTLSQNKDYLIKFCNPSTLNISTDVEIPEKSNDISCNCR</sequence>
<dbReference type="EMBL" id="UHBY01000003">
    <property type="protein sequence ID" value="SUL36132.1"/>
    <property type="molecule type" value="Genomic_DNA"/>
</dbReference>
<keyword evidence="6" id="KW-0648">Protein biosynthesis</keyword>
<keyword evidence="5" id="KW-0067">ATP-binding</keyword>
<dbReference type="SUPFAM" id="SSF47323">
    <property type="entry name" value="Anticodon-binding domain of a subclass of class I aminoacyl-tRNA synthetases"/>
    <property type="match status" value="1"/>
</dbReference>
<keyword evidence="2" id="KW-0963">Cytoplasm</keyword>
<dbReference type="EC" id="6.1.1.9" evidence="1"/>
<evidence type="ECO:0000256" key="1">
    <source>
        <dbReference type="ARBA" id="ARBA00013169"/>
    </source>
</evidence>
<dbReference type="PANTHER" id="PTHR11946:SF93">
    <property type="entry name" value="VALINE--TRNA LIGASE, CHLOROPLASTIC_MITOCHONDRIAL 2"/>
    <property type="match status" value="1"/>
</dbReference>
<name>A0A380EKX1_STAAU</name>
<evidence type="ECO:0000313" key="12">
    <source>
        <dbReference type="Proteomes" id="UP000254116"/>
    </source>
</evidence>
<dbReference type="InterPro" id="IPR013155">
    <property type="entry name" value="M/V/L/I-tRNA-synth_anticd-bd"/>
</dbReference>
<dbReference type="PANTHER" id="PTHR11946">
    <property type="entry name" value="VALYL-TRNA SYNTHETASES"/>
    <property type="match status" value="1"/>
</dbReference>
<evidence type="ECO:0000256" key="8">
    <source>
        <dbReference type="ARBA" id="ARBA00029936"/>
    </source>
</evidence>
<evidence type="ECO:0000256" key="6">
    <source>
        <dbReference type="ARBA" id="ARBA00022917"/>
    </source>
</evidence>
<evidence type="ECO:0000256" key="7">
    <source>
        <dbReference type="ARBA" id="ARBA00023146"/>
    </source>
</evidence>
<evidence type="ECO:0000256" key="3">
    <source>
        <dbReference type="ARBA" id="ARBA00022598"/>
    </source>
</evidence>
<dbReference type="Gene3D" id="1.10.730.10">
    <property type="entry name" value="Isoleucyl-tRNA Synthetase, Domain 1"/>
    <property type="match status" value="1"/>
</dbReference>
<keyword evidence="3 11" id="KW-0436">Ligase</keyword>
<dbReference type="AlphaFoldDB" id="A0A380EKX1"/>
<dbReference type="GO" id="GO:0006438">
    <property type="term" value="P:valyl-tRNA aminoacylation"/>
    <property type="evidence" value="ECO:0007669"/>
    <property type="project" value="InterPro"/>
</dbReference>
<dbReference type="Pfam" id="PF08264">
    <property type="entry name" value="Anticodon_1"/>
    <property type="match status" value="1"/>
</dbReference>
<keyword evidence="4" id="KW-0547">Nucleotide-binding</keyword>
<dbReference type="Proteomes" id="UP000254116">
    <property type="component" value="Unassembled WGS sequence"/>
</dbReference>
<gene>
    <name evidence="11" type="primary">valS_3</name>
    <name evidence="11" type="ORF">NCTC10702_02606</name>
</gene>
<dbReference type="GO" id="GO:0005829">
    <property type="term" value="C:cytosol"/>
    <property type="evidence" value="ECO:0007669"/>
    <property type="project" value="TreeGrafter"/>
</dbReference>
<protein>
    <recommendedName>
        <fullName evidence="1">valine--tRNA ligase</fullName>
        <ecNumber evidence="1">6.1.1.9</ecNumber>
    </recommendedName>
    <alternativeName>
        <fullName evidence="8">Valyl-tRNA synthetase</fullName>
    </alternativeName>
</protein>
<feature type="domain" description="Methionyl/Valyl/Leucyl/Isoleucyl-tRNA synthetase anticodon-binding" evidence="10">
    <location>
        <begin position="1"/>
        <end position="68"/>
    </location>
</feature>
<organism evidence="11 12">
    <name type="scientific">Staphylococcus aureus</name>
    <dbReference type="NCBI Taxonomy" id="1280"/>
    <lineage>
        <taxon>Bacteria</taxon>
        <taxon>Bacillati</taxon>
        <taxon>Bacillota</taxon>
        <taxon>Bacilli</taxon>
        <taxon>Bacillales</taxon>
        <taxon>Staphylococcaceae</taxon>
        <taxon>Staphylococcus</taxon>
    </lineage>
</organism>
<dbReference type="GO" id="GO:0005524">
    <property type="term" value="F:ATP binding"/>
    <property type="evidence" value="ECO:0007669"/>
    <property type="project" value="UniProtKB-KW"/>
</dbReference>
<comment type="catalytic activity">
    <reaction evidence="9">
        <text>tRNA(Val) + L-valine + ATP = L-valyl-tRNA(Val) + AMP + diphosphate</text>
        <dbReference type="Rhea" id="RHEA:10704"/>
        <dbReference type="Rhea" id="RHEA-COMP:9672"/>
        <dbReference type="Rhea" id="RHEA-COMP:9708"/>
        <dbReference type="ChEBI" id="CHEBI:30616"/>
        <dbReference type="ChEBI" id="CHEBI:33019"/>
        <dbReference type="ChEBI" id="CHEBI:57762"/>
        <dbReference type="ChEBI" id="CHEBI:78442"/>
        <dbReference type="ChEBI" id="CHEBI:78537"/>
        <dbReference type="ChEBI" id="CHEBI:456215"/>
        <dbReference type="EC" id="6.1.1.9"/>
    </reaction>
</comment>
<dbReference type="GO" id="GO:0004832">
    <property type="term" value="F:valine-tRNA ligase activity"/>
    <property type="evidence" value="ECO:0007669"/>
    <property type="project" value="UniProtKB-EC"/>
</dbReference>
<evidence type="ECO:0000256" key="4">
    <source>
        <dbReference type="ARBA" id="ARBA00022741"/>
    </source>
</evidence>
<evidence type="ECO:0000256" key="5">
    <source>
        <dbReference type="ARBA" id="ARBA00022840"/>
    </source>
</evidence>
<evidence type="ECO:0000256" key="9">
    <source>
        <dbReference type="ARBA" id="ARBA00047552"/>
    </source>
</evidence>
<evidence type="ECO:0000256" key="2">
    <source>
        <dbReference type="ARBA" id="ARBA00022490"/>
    </source>
</evidence>
<evidence type="ECO:0000313" key="11">
    <source>
        <dbReference type="EMBL" id="SUL36132.1"/>
    </source>
</evidence>
<evidence type="ECO:0000259" key="10">
    <source>
        <dbReference type="Pfam" id="PF08264"/>
    </source>
</evidence>